<sequence>MHLSAFIVPMFAAAGALAAPPRAVAYRSRDAVLPPMRRFAANDTGLASLFICEHVYWTGDCELKYVAMGSSSTDCQALDGKASAIGPDPGFTCTFYKSDNCRDVPDGFLTLTWPGVPNLLLSPKGNWNDAIKSFFCVKQERAKY</sequence>
<evidence type="ECO:0000313" key="2">
    <source>
        <dbReference type="EMBL" id="PSN61312.1"/>
    </source>
</evidence>
<keyword evidence="1" id="KW-0732">Signal</keyword>
<dbReference type="OrthoDB" id="2910287at2759"/>
<feature type="chain" id="PRO_5015507120" evidence="1">
    <location>
        <begin position="19"/>
        <end position="144"/>
    </location>
</feature>
<evidence type="ECO:0000313" key="3">
    <source>
        <dbReference type="Proteomes" id="UP000240883"/>
    </source>
</evidence>
<dbReference type="STRING" id="1448308.A0A2T2N777"/>
<dbReference type="Proteomes" id="UP000240883">
    <property type="component" value="Unassembled WGS sequence"/>
</dbReference>
<feature type="signal peptide" evidence="1">
    <location>
        <begin position="1"/>
        <end position="18"/>
    </location>
</feature>
<protein>
    <submittedName>
        <fullName evidence="2">Uncharacterized protein</fullName>
    </submittedName>
</protein>
<name>A0A2T2N777_CORCC</name>
<keyword evidence="3" id="KW-1185">Reference proteome</keyword>
<dbReference type="EMBL" id="KZ678145">
    <property type="protein sequence ID" value="PSN61312.1"/>
    <property type="molecule type" value="Genomic_DNA"/>
</dbReference>
<gene>
    <name evidence="2" type="ORF">BS50DRAFT_639550</name>
</gene>
<dbReference type="AlphaFoldDB" id="A0A2T2N777"/>
<reference evidence="2 3" key="1">
    <citation type="journal article" date="2018" name="Front. Microbiol.">
        <title>Genome-Wide Analysis of Corynespora cassiicola Leaf Fall Disease Putative Effectors.</title>
        <authorList>
            <person name="Lopez D."/>
            <person name="Ribeiro S."/>
            <person name="Label P."/>
            <person name="Fumanal B."/>
            <person name="Venisse J.S."/>
            <person name="Kohler A."/>
            <person name="de Oliveira R.R."/>
            <person name="Labutti K."/>
            <person name="Lipzen A."/>
            <person name="Lail K."/>
            <person name="Bauer D."/>
            <person name="Ohm R.A."/>
            <person name="Barry K.W."/>
            <person name="Spatafora J."/>
            <person name="Grigoriev I.V."/>
            <person name="Martin F.M."/>
            <person name="Pujade-Renaud V."/>
        </authorList>
    </citation>
    <scope>NUCLEOTIDE SEQUENCE [LARGE SCALE GENOMIC DNA]</scope>
    <source>
        <strain evidence="2 3">Philippines</strain>
    </source>
</reference>
<accession>A0A2T2N777</accession>
<organism evidence="2 3">
    <name type="scientific">Corynespora cassiicola Philippines</name>
    <dbReference type="NCBI Taxonomy" id="1448308"/>
    <lineage>
        <taxon>Eukaryota</taxon>
        <taxon>Fungi</taxon>
        <taxon>Dikarya</taxon>
        <taxon>Ascomycota</taxon>
        <taxon>Pezizomycotina</taxon>
        <taxon>Dothideomycetes</taxon>
        <taxon>Pleosporomycetidae</taxon>
        <taxon>Pleosporales</taxon>
        <taxon>Corynesporascaceae</taxon>
        <taxon>Corynespora</taxon>
    </lineage>
</organism>
<evidence type="ECO:0000256" key="1">
    <source>
        <dbReference type="SAM" id="SignalP"/>
    </source>
</evidence>
<proteinExistence type="predicted"/>